<comment type="caution">
    <text evidence="1">The sequence shown here is derived from an EMBL/GenBank/DDBJ whole genome shotgun (WGS) entry which is preliminary data.</text>
</comment>
<dbReference type="AlphaFoldDB" id="A0A2H9T2D3"/>
<reference evidence="1" key="1">
    <citation type="journal article" date="2017" name="Appl. Environ. Microbiol.">
        <title>Molecular characterization of an Endozoicomonas-like organism causing infection in king scallop Pecten maximus L.</title>
        <authorList>
            <person name="Cano I."/>
            <person name="van Aerle R."/>
            <person name="Ross S."/>
            <person name="Verner-Jeffreys D.W."/>
            <person name="Paley R.K."/>
            <person name="Rimmer G."/>
            <person name="Ryder D."/>
            <person name="Hooper P."/>
            <person name="Stone D."/>
            <person name="Feist S.W."/>
        </authorList>
    </citation>
    <scope>NUCLEOTIDE SEQUENCE</scope>
</reference>
<proteinExistence type="predicted"/>
<sequence>MSDRELYFDDDANLMAVPELDRPNVRHTTLADTSLQRSAQIVPIIAVVTIKTRPSGSTVIATINKRR</sequence>
<protein>
    <submittedName>
        <fullName evidence="1">Uncharacterized protein</fullName>
    </submittedName>
</protein>
<accession>A0A2H9T2D3</accession>
<gene>
    <name evidence="1" type="ORF">CI610_03699</name>
</gene>
<dbReference type="EMBL" id="NSIT01000678">
    <property type="protein sequence ID" value="PJE77381.1"/>
    <property type="molecule type" value="Genomic_DNA"/>
</dbReference>
<evidence type="ECO:0000313" key="1">
    <source>
        <dbReference type="EMBL" id="PJE77381.1"/>
    </source>
</evidence>
<organism evidence="1">
    <name type="scientific">invertebrate metagenome</name>
    <dbReference type="NCBI Taxonomy" id="1711999"/>
    <lineage>
        <taxon>unclassified sequences</taxon>
        <taxon>metagenomes</taxon>
        <taxon>organismal metagenomes</taxon>
    </lineage>
</organism>
<name>A0A2H9T2D3_9ZZZZ</name>